<accession>A0A0F2CZ49</accession>
<evidence type="ECO:0000313" key="1">
    <source>
        <dbReference type="EMBL" id="KJQ63978.1"/>
    </source>
</evidence>
<gene>
    <name evidence="1" type="ORF">TZ87_00761</name>
</gene>
<comment type="caution">
    <text evidence="1">The sequence shown here is derived from an EMBL/GenBank/DDBJ whole genome shotgun (WGS) entry which is preliminary data.</text>
</comment>
<evidence type="ECO:0000313" key="2">
    <source>
        <dbReference type="Proteomes" id="UP000033657"/>
    </source>
</evidence>
<sequence>MDGMHHLDIFQITLFVGMVIDMRNRIGTLVIVKLMLNL</sequence>
<proteinExistence type="predicted"/>
<dbReference type="Proteomes" id="UP000033657">
    <property type="component" value="Unassembled WGS sequence"/>
</dbReference>
<protein>
    <submittedName>
        <fullName evidence="1">Uncharacterized protein</fullName>
    </submittedName>
</protein>
<dbReference type="EMBL" id="JYGM01000004">
    <property type="protein sequence ID" value="KJQ63978.1"/>
    <property type="molecule type" value="Genomic_DNA"/>
</dbReference>
<reference evidence="1 2" key="1">
    <citation type="submission" date="2015-02" db="EMBL/GenBank/DDBJ databases">
        <title>Evolution of amylase-binding proteins of oral streptococcal species.</title>
        <authorList>
            <person name="Haase E.M."/>
        </authorList>
    </citation>
    <scope>NUCLEOTIDE SEQUENCE [LARGE SCALE GENOMIC DNA]</scope>
    <source>
        <strain evidence="1 2">COL85/1862</strain>
    </source>
</reference>
<name>A0A0F2CZ49_STROR</name>
<organism evidence="1 2">
    <name type="scientific">Streptococcus oralis subsp. oralis</name>
    <dbReference type="NCBI Taxonomy" id="1891914"/>
    <lineage>
        <taxon>Bacteria</taxon>
        <taxon>Bacillati</taxon>
        <taxon>Bacillota</taxon>
        <taxon>Bacilli</taxon>
        <taxon>Lactobacillales</taxon>
        <taxon>Streptococcaceae</taxon>
        <taxon>Streptococcus</taxon>
    </lineage>
</organism>
<dbReference type="AlphaFoldDB" id="A0A0F2CZ49"/>
<dbReference type="PATRIC" id="fig|28037.209.peg.763"/>